<keyword evidence="1" id="KW-0812">Transmembrane</keyword>
<reference evidence="2" key="1">
    <citation type="submission" date="2014-09" db="EMBL/GenBank/DDBJ databases">
        <authorList>
            <person name="Magalhaes I.L.F."/>
            <person name="Oliveira U."/>
            <person name="Santos F.R."/>
            <person name="Vidigal T.H.D.A."/>
            <person name="Brescovit A.D."/>
            <person name="Santos A.J."/>
        </authorList>
    </citation>
    <scope>NUCLEOTIDE SEQUENCE</scope>
    <source>
        <tissue evidence="2">Shoot tissue taken approximately 20 cm above the soil surface</tissue>
    </source>
</reference>
<dbReference type="AlphaFoldDB" id="A0A0A9G003"/>
<evidence type="ECO:0000256" key="1">
    <source>
        <dbReference type="SAM" id="Phobius"/>
    </source>
</evidence>
<feature type="transmembrane region" description="Helical" evidence="1">
    <location>
        <begin position="6"/>
        <end position="31"/>
    </location>
</feature>
<keyword evidence="1" id="KW-1133">Transmembrane helix</keyword>
<proteinExistence type="predicted"/>
<dbReference type="EMBL" id="GBRH01181102">
    <property type="protein sequence ID" value="JAE16794.1"/>
    <property type="molecule type" value="Transcribed_RNA"/>
</dbReference>
<organism evidence="2">
    <name type="scientific">Arundo donax</name>
    <name type="common">Giant reed</name>
    <name type="synonym">Donax arundinaceus</name>
    <dbReference type="NCBI Taxonomy" id="35708"/>
    <lineage>
        <taxon>Eukaryota</taxon>
        <taxon>Viridiplantae</taxon>
        <taxon>Streptophyta</taxon>
        <taxon>Embryophyta</taxon>
        <taxon>Tracheophyta</taxon>
        <taxon>Spermatophyta</taxon>
        <taxon>Magnoliopsida</taxon>
        <taxon>Liliopsida</taxon>
        <taxon>Poales</taxon>
        <taxon>Poaceae</taxon>
        <taxon>PACMAD clade</taxon>
        <taxon>Arundinoideae</taxon>
        <taxon>Arundineae</taxon>
        <taxon>Arundo</taxon>
    </lineage>
</organism>
<protein>
    <submittedName>
        <fullName evidence="2">Uncharacterized protein</fullName>
    </submittedName>
</protein>
<keyword evidence="1" id="KW-0472">Membrane</keyword>
<name>A0A0A9G003_ARUDO</name>
<accession>A0A0A9G003</accession>
<sequence>MDVLTLPLFLVLLVRYVLYNFTIHVYLCLILNTVCKSMTV</sequence>
<evidence type="ECO:0000313" key="2">
    <source>
        <dbReference type="EMBL" id="JAE16794.1"/>
    </source>
</evidence>
<reference evidence="2" key="2">
    <citation type="journal article" date="2015" name="Data Brief">
        <title>Shoot transcriptome of the giant reed, Arundo donax.</title>
        <authorList>
            <person name="Barrero R.A."/>
            <person name="Guerrero F.D."/>
            <person name="Moolhuijzen P."/>
            <person name="Goolsby J.A."/>
            <person name="Tidwell J."/>
            <person name="Bellgard S.E."/>
            <person name="Bellgard M.I."/>
        </authorList>
    </citation>
    <scope>NUCLEOTIDE SEQUENCE</scope>
    <source>
        <tissue evidence="2">Shoot tissue taken approximately 20 cm above the soil surface</tissue>
    </source>
</reference>